<evidence type="ECO:0000313" key="6">
    <source>
        <dbReference type="Proteomes" id="UP000048600"/>
    </source>
</evidence>
<dbReference type="EMBL" id="CSAE01000023">
    <property type="protein sequence ID" value="COV04919.1"/>
    <property type="molecule type" value="Genomic_DNA"/>
</dbReference>
<evidence type="ECO:0000313" key="5">
    <source>
        <dbReference type="Proteomes" id="UP000038802"/>
    </source>
</evidence>
<keyword evidence="1" id="KW-0812">Transmembrane</keyword>
<organism evidence="3 5">
    <name type="scientific">Mycobacterium tuberculosis</name>
    <dbReference type="NCBI Taxonomy" id="1773"/>
    <lineage>
        <taxon>Bacteria</taxon>
        <taxon>Bacillati</taxon>
        <taxon>Actinomycetota</taxon>
        <taxon>Actinomycetes</taxon>
        <taxon>Mycobacteriales</taxon>
        <taxon>Mycobacteriaceae</taxon>
        <taxon>Mycobacterium</taxon>
        <taxon>Mycobacterium tuberculosis complex</taxon>
    </lineage>
</organism>
<evidence type="ECO:0000313" key="7">
    <source>
        <dbReference type="Proteomes" id="UP000048948"/>
    </source>
</evidence>
<evidence type="ECO:0000313" key="3">
    <source>
        <dbReference type="EMBL" id="COV04919.1"/>
    </source>
</evidence>
<keyword evidence="1" id="KW-1133">Transmembrane helix</keyword>
<evidence type="ECO:0000313" key="4">
    <source>
        <dbReference type="EMBL" id="COX61238.1"/>
    </source>
</evidence>
<dbReference type="AlphaFoldDB" id="A0A0U0SW88"/>
<reference evidence="5 6" key="2">
    <citation type="submission" date="2015-03" db="EMBL/GenBank/DDBJ databases">
        <authorList>
            <consortium name="Pathogen Informatics"/>
        </authorList>
    </citation>
    <scope>NUCLEOTIDE SEQUENCE [LARGE SCALE GENOMIC DNA]</scope>
    <source>
        <strain evidence="2 7">Bir 172</strain>
        <strain evidence="5">K00500041</strain>
        <strain evidence="4 6">P00601463</strain>
    </source>
</reference>
<dbReference type="EMBL" id="CNGE01001125">
    <property type="protein sequence ID" value="CKT74604.1"/>
    <property type="molecule type" value="Genomic_DNA"/>
</dbReference>
<accession>A0A0U0SW88</accession>
<evidence type="ECO:0000313" key="2">
    <source>
        <dbReference type="EMBL" id="CKT74604.1"/>
    </source>
</evidence>
<dbReference type="Proteomes" id="UP000038802">
    <property type="component" value="Unassembled WGS sequence"/>
</dbReference>
<dbReference type="Proteomes" id="UP000048948">
    <property type="component" value="Unassembled WGS sequence"/>
</dbReference>
<feature type="transmembrane region" description="Helical" evidence="1">
    <location>
        <begin position="40"/>
        <end position="60"/>
    </location>
</feature>
<proteinExistence type="predicted"/>
<protein>
    <submittedName>
        <fullName evidence="3">Uncharacterized protein</fullName>
    </submittedName>
</protein>
<reference evidence="3" key="1">
    <citation type="submission" date="2015-03" db="EMBL/GenBank/DDBJ databases">
        <authorList>
            <person name="Murphy D."/>
        </authorList>
    </citation>
    <scope>NUCLEOTIDE SEQUENCE [LARGE SCALE GENOMIC DNA]</scope>
    <source>
        <strain evidence="3">K00500041</strain>
    </source>
</reference>
<sequence length="63" mass="6231">MGIGDPVPPMMIAVFWLNIGGSTGGEVGLKSPAVASCTSALVLVASALTNAFAAAANLWVNSL</sequence>
<name>A0A0U0SW88_MYCTX</name>
<evidence type="ECO:0000256" key="1">
    <source>
        <dbReference type="SAM" id="Phobius"/>
    </source>
</evidence>
<dbReference type="EMBL" id="CHKL01001043">
    <property type="protein sequence ID" value="COX61238.1"/>
    <property type="molecule type" value="Genomic_DNA"/>
</dbReference>
<gene>
    <name evidence="3" type="ORF">ERS007703_00380</name>
    <name evidence="4" type="ORF">ERS007741_04585</name>
    <name evidence="2" type="ORF">ERS027646_04083</name>
</gene>
<keyword evidence="1" id="KW-0472">Membrane</keyword>
<dbReference type="Proteomes" id="UP000048600">
    <property type="component" value="Unassembled WGS sequence"/>
</dbReference>